<gene>
    <name evidence="5" type="primary">otsB</name>
    <name evidence="5" type="ORF">Q8A64_08765</name>
</gene>
<comment type="cofactor">
    <cofactor evidence="4">
        <name>Mg(2+)</name>
        <dbReference type="ChEBI" id="CHEBI:18420"/>
    </cofactor>
</comment>
<dbReference type="InterPro" id="IPR044651">
    <property type="entry name" value="OTSB-like"/>
</dbReference>
<accession>A0ABU1BNC9</accession>
<comment type="function">
    <text evidence="4">Removes the phosphate from trehalose 6-phosphate to produce free trehalose.</text>
</comment>
<evidence type="ECO:0000256" key="3">
    <source>
        <dbReference type="ARBA" id="ARBA00022801"/>
    </source>
</evidence>
<evidence type="ECO:0000256" key="1">
    <source>
        <dbReference type="ARBA" id="ARBA00005199"/>
    </source>
</evidence>
<dbReference type="Gene3D" id="3.30.70.1020">
    <property type="entry name" value="Trehalose-6-phosphate phosphatase related protein, domain 2"/>
    <property type="match status" value="1"/>
</dbReference>
<dbReference type="RefSeq" id="WP_338436421.1">
    <property type="nucleotide sequence ID" value="NZ_JAUYVH010000003.1"/>
</dbReference>
<keyword evidence="6" id="KW-1185">Reference proteome</keyword>
<name>A0ABU1BNC9_9BURK</name>
<dbReference type="EC" id="3.1.3.12" evidence="4"/>
<dbReference type="Proteomes" id="UP001225596">
    <property type="component" value="Unassembled WGS sequence"/>
</dbReference>
<sequence length="264" mass="29183">MMNLFSAAGRACLDELAKPGSLCAFDFDGTLAPLVTQPERAYAPKNIISRLAELSNYAKIAIITGRSVADVSDRLGFHPDYLVGNHGLEGMPGWQENAAEYREMCRQWLDTLRQKLPEHAEIDPNIWMEDKTYSLSIHYRMARDRVGAEQHLLALLPELLPSARIMAGKCVLNLLPPDAGGKGNAMAALLTASQASGALYVGDDVTDEDVFRMQHPELLSVRIGHEPRSSAKFFLAHRLCILQLLDELLVRFRLANSITSRLAG</sequence>
<dbReference type="InterPro" id="IPR036412">
    <property type="entry name" value="HAD-like_sf"/>
</dbReference>
<evidence type="ECO:0000256" key="4">
    <source>
        <dbReference type="RuleBase" id="RU361117"/>
    </source>
</evidence>
<dbReference type="EMBL" id="JAUYVH010000003">
    <property type="protein sequence ID" value="MDQ9170501.1"/>
    <property type="molecule type" value="Genomic_DNA"/>
</dbReference>
<dbReference type="Pfam" id="PF02358">
    <property type="entry name" value="Trehalose_PPase"/>
    <property type="match status" value="1"/>
</dbReference>
<comment type="caution">
    <text evidence="5">The sequence shown here is derived from an EMBL/GenBank/DDBJ whole genome shotgun (WGS) entry which is preliminary data.</text>
</comment>
<keyword evidence="3 4" id="KW-0378">Hydrolase</keyword>
<proteinExistence type="inferred from homology"/>
<dbReference type="SUPFAM" id="SSF56784">
    <property type="entry name" value="HAD-like"/>
    <property type="match status" value="1"/>
</dbReference>
<evidence type="ECO:0000313" key="6">
    <source>
        <dbReference type="Proteomes" id="UP001225596"/>
    </source>
</evidence>
<organism evidence="5 6">
    <name type="scientific">Keguizhuia sedimenti</name>
    <dbReference type="NCBI Taxonomy" id="3064264"/>
    <lineage>
        <taxon>Bacteria</taxon>
        <taxon>Pseudomonadati</taxon>
        <taxon>Pseudomonadota</taxon>
        <taxon>Betaproteobacteria</taxon>
        <taxon>Burkholderiales</taxon>
        <taxon>Oxalobacteraceae</taxon>
        <taxon>Keguizhuia</taxon>
    </lineage>
</organism>
<dbReference type="PANTHER" id="PTHR43768">
    <property type="entry name" value="TREHALOSE 6-PHOSPHATE PHOSPHATASE"/>
    <property type="match status" value="1"/>
</dbReference>
<dbReference type="Gene3D" id="3.40.50.1000">
    <property type="entry name" value="HAD superfamily/HAD-like"/>
    <property type="match status" value="1"/>
</dbReference>
<dbReference type="NCBIfam" id="TIGR00685">
    <property type="entry name" value="T6PP"/>
    <property type="match status" value="1"/>
</dbReference>
<reference evidence="5 6" key="1">
    <citation type="submission" date="2023-08" db="EMBL/GenBank/DDBJ databases">
        <title>Oxalobacteraceae gen .nov., isolated from river sludge outside the plant.</title>
        <authorList>
            <person name="Zhao S.Y."/>
        </authorList>
    </citation>
    <scope>NUCLEOTIDE SEQUENCE [LARGE SCALE GENOMIC DNA]</scope>
    <source>
        <strain evidence="5 6">R-40</strain>
    </source>
</reference>
<evidence type="ECO:0000313" key="5">
    <source>
        <dbReference type="EMBL" id="MDQ9170501.1"/>
    </source>
</evidence>
<keyword evidence="4" id="KW-0479">Metal-binding</keyword>
<evidence type="ECO:0000256" key="2">
    <source>
        <dbReference type="ARBA" id="ARBA00008770"/>
    </source>
</evidence>
<dbReference type="InterPro" id="IPR023214">
    <property type="entry name" value="HAD_sf"/>
</dbReference>
<comment type="similarity">
    <text evidence="2 4">Belongs to the trehalose phosphatase family.</text>
</comment>
<dbReference type="PANTHER" id="PTHR43768:SF3">
    <property type="entry name" value="TREHALOSE 6-PHOSPHATE PHOSPHATASE"/>
    <property type="match status" value="1"/>
</dbReference>
<dbReference type="NCBIfam" id="TIGR01484">
    <property type="entry name" value="HAD-SF-IIB"/>
    <property type="match status" value="1"/>
</dbReference>
<keyword evidence="4" id="KW-0460">Magnesium</keyword>
<dbReference type="InterPro" id="IPR003337">
    <property type="entry name" value="Trehalose_PPase"/>
</dbReference>
<comment type="catalytic activity">
    <reaction evidence="4">
        <text>alpha,alpha-trehalose 6-phosphate + H2O = alpha,alpha-trehalose + phosphate</text>
        <dbReference type="Rhea" id="RHEA:23420"/>
        <dbReference type="ChEBI" id="CHEBI:15377"/>
        <dbReference type="ChEBI" id="CHEBI:16551"/>
        <dbReference type="ChEBI" id="CHEBI:43474"/>
        <dbReference type="ChEBI" id="CHEBI:58429"/>
        <dbReference type="EC" id="3.1.3.12"/>
    </reaction>
</comment>
<dbReference type="GO" id="GO:0004805">
    <property type="term" value="F:trehalose-phosphatase activity"/>
    <property type="evidence" value="ECO:0007669"/>
    <property type="project" value="UniProtKB-EC"/>
</dbReference>
<protein>
    <recommendedName>
        <fullName evidence="4">Trehalose 6-phosphate phosphatase</fullName>
        <ecNumber evidence="4">3.1.3.12</ecNumber>
    </recommendedName>
</protein>
<dbReference type="InterPro" id="IPR006379">
    <property type="entry name" value="HAD-SF_hydro_IIB"/>
</dbReference>
<comment type="pathway">
    <text evidence="1 4">Glycan biosynthesis; trehalose biosynthesis.</text>
</comment>